<gene>
    <name evidence="2" type="ORF">LBRM2904_33.1170</name>
</gene>
<feature type="compositionally biased region" description="Polar residues" evidence="1">
    <location>
        <begin position="637"/>
        <end position="649"/>
    </location>
</feature>
<organism evidence="2 3">
    <name type="scientific">Leishmania braziliensis MHOM/BR/75/M2904</name>
    <dbReference type="NCBI Taxonomy" id="420245"/>
    <lineage>
        <taxon>Eukaryota</taxon>
        <taxon>Discoba</taxon>
        <taxon>Euglenozoa</taxon>
        <taxon>Kinetoplastea</taxon>
        <taxon>Metakinetoplastina</taxon>
        <taxon>Trypanosomatida</taxon>
        <taxon>Trypanosomatidae</taxon>
        <taxon>Leishmaniinae</taxon>
        <taxon>Leishmania</taxon>
        <taxon>Leishmania braziliensis species complex</taxon>
    </lineage>
</organism>
<feature type="compositionally biased region" description="Basic and acidic residues" evidence="1">
    <location>
        <begin position="558"/>
        <end position="568"/>
    </location>
</feature>
<accession>A0A3P3ZFK7</accession>
<reference evidence="2 3" key="1">
    <citation type="submission" date="2018-09" db="EMBL/GenBank/DDBJ databases">
        <authorList>
            <person name="Peiro R."/>
            <person name="Begona"/>
            <person name="Cbmso G."/>
            <person name="Lopez M."/>
            <person name="Gonzalez S."/>
        </authorList>
    </citation>
    <scope>NUCLEOTIDE SEQUENCE [LARGE SCALE GENOMIC DNA]</scope>
</reference>
<dbReference type="EMBL" id="LS997632">
    <property type="protein sequence ID" value="SYZ69048.1"/>
    <property type="molecule type" value="Genomic_DNA"/>
</dbReference>
<feature type="region of interest" description="Disordered" evidence="1">
    <location>
        <begin position="369"/>
        <end position="407"/>
    </location>
</feature>
<feature type="compositionally biased region" description="Polar residues" evidence="1">
    <location>
        <begin position="545"/>
        <end position="557"/>
    </location>
</feature>
<protein>
    <submittedName>
        <fullName evidence="2">Hypothetical_protein</fullName>
    </submittedName>
</protein>
<evidence type="ECO:0000313" key="2">
    <source>
        <dbReference type="EMBL" id="SYZ69048.1"/>
    </source>
</evidence>
<evidence type="ECO:0000313" key="3">
    <source>
        <dbReference type="Proteomes" id="UP000319462"/>
    </source>
</evidence>
<evidence type="ECO:0000256" key="1">
    <source>
        <dbReference type="SAM" id="MobiDB-lite"/>
    </source>
</evidence>
<dbReference type="AlphaFoldDB" id="A0A3P3ZFK7"/>
<dbReference type="Proteomes" id="UP000319462">
    <property type="component" value="Chromosome 33"/>
</dbReference>
<feature type="region of interest" description="Disordered" evidence="1">
    <location>
        <begin position="541"/>
        <end position="568"/>
    </location>
</feature>
<proteinExistence type="predicted"/>
<name>A0A3P3ZFK7_LEIBR</name>
<sequence length="940" mass="103172">MFSRRSATALWHSRHISAAAATPMQLEGAHPGCFLSVSQVLCAQTETARNSAVGLSVTLPPLCAWGACADTGGADESCDTRHGSYHGRIGAGSSSRYGDVWAPIESYLTHLSGDITDTNDRGKSGMAPPDLSPPLCLVLRLFPDLTIAQLPILHRGNRKGSRAPLRARGSFIAPHEYPLEAILGTEELWGSGADPRRVFRSAIDCLQELGRRLLPQLPLVLQLPTRLLVSQQFLHDLATLLICDGWRSVSFELPSTHQLYSCNAEGSSSGVPAASAAEAADVGATDTAWCRLPLLCTPWATLCRHPGLGRTLRQLRRHDVVPFHVLYSWAVAEMQLFNRLELSIVVDTTAPMPGEEALHAYLQSPSSVGRSAEELHRAPQQLPREFRSSTGVTLSSSQTDDDTDSTHRHVYMSENPMTARRSEVDLFNGVNDAVRRRGWSGARREVDRAELDNAEKEWRLQKRLCTTSPSEMTTAVAHTPLASLDNSGGLSLTLDAPPDHLRALIEKSIVDNDASSRPPLSQRQRLLQKVGQFMQRTIVEPPATASDSSAVPLSNPTCEDHENASLKQEAEELERLLREANDASDAAAASSEAEMMIAEMQWYMRASSQASSCNMENGAAERASCEPLPGYREQSRKTNNAQDANPETTSNAWSAFPGYWSCMHALVEEVTHAALLWTAPTFNKAAVHAWTAAYHASQLPSAGHGEAPLSRDAPLPLIIPIYMPVQSAMHAEVERLLREGRWFKQPPLLQSREEAIALHTWLPASLNVALADALSRMPSDYQSHERRRLLHDHQRLRREGARAARRVGSVIEPAAISPTSSAPSGDEDELYPVRIRIHQEARPLYLLTPAQVERRESQVFKEAAAACAPSGEGEAQLSTCVSEANSAFAQAVEEYYRVTSPTRNAVLAHRMPSMPFLQVPTPGLSIDKLYRSWRCLSSWQ</sequence>
<feature type="region of interest" description="Disordered" evidence="1">
    <location>
        <begin position="621"/>
        <end position="649"/>
    </location>
</feature>